<reference evidence="2" key="1">
    <citation type="journal article" date="2021" name="Open Biol.">
        <title>Shared evolutionary footprints suggest mitochondrial oxidative damage underlies multiple complex I losses in fungi.</title>
        <authorList>
            <person name="Schikora-Tamarit M.A."/>
            <person name="Marcet-Houben M."/>
            <person name="Nosek J."/>
            <person name="Gabaldon T."/>
        </authorList>
    </citation>
    <scope>NUCLEOTIDE SEQUENCE</scope>
    <source>
        <strain evidence="2">NCAIM Y.01608</strain>
    </source>
</reference>
<dbReference type="Proteomes" id="UP000788993">
    <property type="component" value="Unassembled WGS sequence"/>
</dbReference>
<comment type="caution">
    <text evidence="2">The sequence shown here is derived from an EMBL/GenBank/DDBJ whole genome shotgun (WGS) entry which is preliminary data.</text>
</comment>
<name>A0A9P8SYY2_9ASCO</name>
<protein>
    <submittedName>
        <fullName evidence="2">Uncharacterized protein</fullName>
    </submittedName>
</protein>
<dbReference type="AlphaFoldDB" id="A0A9P8SYY2"/>
<gene>
    <name evidence="2" type="ORF">OGATHE_005569</name>
</gene>
<sequence>MSASTSGYSTTISSTSIVSIWKPAFCIRVPTSEDSTNGDTRGERPPQRSISANCSAVRSSNSVSPANMDPTKHPFGCSELYSFLKTVGRSLIQCSDKFDTITLNMSFFISSGCEYASSSVLMRSMFSMELNGALLYLSSIFCDESTM</sequence>
<keyword evidence="3" id="KW-1185">Reference proteome</keyword>
<evidence type="ECO:0000256" key="1">
    <source>
        <dbReference type="SAM" id="MobiDB-lite"/>
    </source>
</evidence>
<proteinExistence type="predicted"/>
<organism evidence="2 3">
    <name type="scientific">Ogataea polymorpha</name>
    <dbReference type="NCBI Taxonomy" id="460523"/>
    <lineage>
        <taxon>Eukaryota</taxon>
        <taxon>Fungi</taxon>
        <taxon>Dikarya</taxon>
        <taxon>Ascomycota</taxon>
        <taxon>Saccharomycotina</taxon>
        <taxon>Pichiomycetes</taxon>
        <taxon>Pichiales</taxon>
        <taxon>Pichiaceae</taxon>
        <taxon>Ogataea</taxon>
    </lineage>
</organism>
<evidence type="ECO:0000313" key="3">
    <source>
        <dbReference type="Proteomes" id="UP000788993"/>
    </source>
</evidence>
<feature type="region of interest" description="Disordered" evidence="1">
    <location>
        <begin position="32"/>
        <end position="54"/>
    </location>
</feature>
<reference evidence="2" key="2">
    <citation type="submission" date="2021-01" db="EMBL/GenBank/DDBJ databases">
        <authorList>
            <person name="Schikora-Tamarit M.A."/>
        </authorList>
    </citation>
    <scope>NUCLEOTIDE SEQUENCE</scope>
    <source>
        <strain evidence="2">NCAIM Y.01608</strain>
    </source>
</reference>
<evidence type="ECO:0000313" key="2">
    <source>
        <dbReference type="EMBL" id="KAH3659524.1"/>
    </source>
</evidence>
<dbReference type="EMBL" id="JAEUBD010001504">
    <property type="protein sequence ID" value="KAH3659524.1"/>
    <property type="molecule type" value="Genomic_DNA"/>
</dbReference>
<accession>A0A9P8SYY2</accession>